<dbReference type="PANTHER" id="PTHR43685:SF2">
    <property type="entry name" value="GLYCOSYLTRANSFERASE 2-LIKE DOMAIN-CONTAINING PROTEIN"/>
    <property type="match status" value="1"/>
</dbReference>
<dbReference type="Gene3D" id="3.90.550.10">
    <property type="entry name" value="Spore Coat Polysaccharide Biosynthesis Protein SpsA, Chain A"/>
    <property type="match status" value="1"/>
</dbReference>
<dbReference type="Proteomes" id="UP000189004">
    <property type="component" value="Unassembled WGS sequence"/>
</dbReference>
<gene>
    <name evidence="4" type="ORF">NOSIN_03050</name>
</gene>
<dbReference type="SUPFAM" id="SSF53448">
    <property type="entry name" value="Nucleotide-diphospho-sugar transferases"/>
    <property type="match status" value="1"/>
</dbReference>
<keyword evidence="5" id="KW-1185">Reference proteome</keyword>
<evidence type="ECO:0000256" key="2">
    <source>
        <dbReference type="SAM" id="MobiDB-lite"/>
    </source>
</evidence>
<feature type="region of interest" description="Disordered" evidence="2">
    <location>
        <begin position="1"/>
        <end position="41"/>
    </location>
</feature>
<name>A0A1V3BWN4_9ACTN</name>
<evidence type="ECO:0000259" key="3">
    <source>
        <dbReference type="Pfam" id="PF00535"/>
    </source>
</evidence>
<feature type="coiled-coil region" evidence="1">
    <location>
        <begin position="519"/>
        <end position="546"/>
    </location>
</feature>
<evidence type="ECO:0000313" key="5">
    <source>
        <dbReference type="Proteomes" id="UP000189004"/>
    </source>
</evidence>
<dbReference type="InterPro" id="IPR029044">
    <property type="entry name" value="Nucleotide-diphossugar_trans"/>
</dbReference>
<reference evidence="5" key="1">
    <citation type="submission" date="2016-08" db="EMBL/GenBank/DDBJ databases">
        <authorList>
            <person name="Tokovenko B."/>
            <person name="Kalinowski J."/>
        </authorList>
    </citation>
    <scope>NUCLEOTIDE SEQUENCE [LARGE SCALE GENOMIC DNA]</scope>
    <source>
        <strain evidence="5">UTMC102</strain>
    </source>
</reference>
<keyword evidence="1" id="KW-0175">Coiled coil</keyword>
<dbReference type="GO" id="GO:0016740">
    <property type="term" value="F:transferase activity"/>
    <property type="evidence" value="ECO:0007669"/>
    <property type="project" value="UniProtKB-KW"/>
</dbReference>
<dbReference type="EMBL" id="MCOK01000001">
    <property type="protein sequence ID" value="OOC52921.1"/>
    <property type="molecule type" value="Genomic_DNA"/>
</dbReference>
<sequence length="564" mass="62225">MSTSDHASGSGLVPGQRRGRTDPVTEIRSTGPHGSDGRPMPLLWRNDYSVLQPPPLGEWTPTLSVSVVIPAHGHPDKLAMVLASLSAQSYPAHLTEVVVVDDGSPEPLTLPPVRPENTRLITSASGGWGSGHAVNTGVADSSGEVVLRLDADMLVYREHVESQMRWHHLVDYAVVMGHKMFVDFDPETMNPGYVAEQVRAGRAADLFDRESAEPHWVERTIDRQDRLRTAHHKAYKVFVGATGSLHRTLFDGAGGMDTELILGGDSEFGYRASQQGAVFVPDLDTSSWHLGRTQMQTRHEAGTRYRMPFVANRVPYFHLRTRRPGRLWEVPALEAVMDVDGVALEDVEATASALLSGITPDIRLWLVGSWDALEEGRRPLLEEEHLDLRLVRELFRGDPRVRFTGSGPEHDPRTPFLLRVPAGARLAPGALDELLRAAERTGAGLLRSLPPGDARGGGVLRMERTAAYARARHLSPDAGEEERDRLVEQVCGIHWAGGEGIFAVPSAAAEETGAAGGEAALLRRRLSRAENEARSLRRRAERAERKLRWFTPDLVRRVLRRIVR</sequence>
<dbReference type="CDD" id="cd00761">
    <property type="entry name" value="Glyco_tranf_GTA_type"/>
    <property type="match status" value="1"/>
</dbReference>
<dbReference type="InterPro" id="IPR001173">
    <property type="entry name" value="Glyco_trans_2-like"/>
</dbReference>
<evidence type="ECO:0000313" key="4">
    <source>
        <dbReference type="EMBL" id="OOC52921.1"/>
    </source>
</evidence>
<dbReference type="PANTHER" id="PTHR43685">
    <property type="entry name" value="GLYCOSYLTRANSFERASE"/>
    <property type="match status" value="1"/>
</dbReference>
<keyword evidence="4" id="KW-0808">Transferase</keyword>
<organism evidence="4 5">
    <name type="scientific">Nocardiopsis sinuspersici</name>
    <dbReference type="NCBI Taxonomy" id="501010"/>
    <lineage>
        <taxon>Bacteria</taxon>
        <taxon>Bacillati</taxon>
        <taxon>Actinomycetota</taxon>
        <taxon>Actinomycetes</taxon>
        <taxon>Streptosporangiales</taxon>
        <taxon>Nocardiopsidaceae</taxon>
        <taxon>Nocardiopsis</taxon>
    </lineage>
</organism>
<proteinExistence type="predicted"/>
<dbReference type="STRING" id="501010.NOSIN_03050"/>
<protein>
    <submittedName>
        <fullName evidence="4">Glycosyl transferase family 2</fullName>
    </submittedName>
</protein>
<dbReference type="InterPro" id="IPR050834">
    <property type="entry name" value="Glycosyltransf_2"/>
</dbReference>
<comment type="caution">
    <text evidence="4">The sequence shown here is derived from an EMBL/GenBank/DDBJ whole genome shotgun (WGS) entry which is preliminary data.</text>
</comment>
<accession>A0A1V3BWN4</accession>
<dbReference type="AlphaFoldDB" id="A0A1V3BWN4"/>
<evidence type="ECO:0000256" key="1">
    <source>
        <dbReference type="SAM" id="Coils"/>
    </source>
</evidence>
<dbReference type="Pfam" id="PF00535">
    <property type="entry name" value="Glycos_transf_2"/>
    <property type="match status" value="1"/>
</dbReference>
<feature type="domain" description="Glycosyltransferase 2-like" evidence="3">
    <location>
        <begin position="66"/>
        <end position="192"/>
    </location>
</feature>